<reference evidence="3 4" key="1">
    <citation type="submission" date="2018-07" db="EMBL/GenBank/DDBJ databases">
        <title>Thalassococcus profundi sp. nov., a marine bacterium isolated from deep seawater of Okinawa Trough.</title>
        <authorList>
            <person name="Yu M."/>
        </authorList>
    </citation>
    <scope>NUCLEOTIDE SEQUENCE [LARGE SCALE GENOMIC DNA]</scope>
    <source>
        <strain evidence="3 4">WRAS1</strain>
    </source>
</reference>
<feature type="transmembrane region" description="Helical" evidence="2">
    <location>
        <begin position="362"/>
        <end position="382"/>
    </location>
</feature>
<comment type="caution">
    <text evidence="3">The sequence shown here is derived from an EMBL/GenBank/DDBJ whole genome shotgun (WGS) entry which is preliminary data.</text>
</comment>
<dbReference type="EMBL" id="QPMK01000003">
    <property type="protein sequence ID" value="RDD67277.1"/>
    <property type="molecule type" value="Genomic_DNA"/>
</dbReference>
<dbReference type="Gene3D" id="3.30.70.1430">
    <property type="entry name" value="Multidrug efflux transporter AcrB pore domain"/>
    <property type="match status" value="2"/>
</dbReference>
<dbReference type="GO" id="GO:0005886">
    <property type="term" value="C:plasma membrane"/>
    <property type="evidence" value="ECO:0007669"/>
    <property type="project" value="TreeGrafter"/>
</dbReference>
<feature type="transmembrane region" description="Helical" evidence="2">
    <location>
        <begin position="544"/>
        <end position="569"/>
    </location>
</feature>
<name>A0A369TT16_9RHOB</name>
<feature type="transmembrane region" description="Helical" evidence="2">
    <location>
        <begin position="388"/>
        <end position="411"/>
    </location>
</feature>
<keyword evidence="4" id="KW-1185">Reference proteome</keyword>
<feature type="region of interest" description="Disordered" evidence="1">
    <location>
        <begin position="1225"/>
        <end position="1244"/>
    </location>
</feature>
<feature type="transmembrane region" description="Helical" evidence="2">
    <location>
        <begin position="432"/>
        <end position="452"/>
    </location>
</feature>
<dbReference type="Pfam" id="PF00873">
    <property type="entry name" value="ACR_tran"/>
    <property type="match status" value="3"/>
</dbReference>
<evidence type="ECO:0000256" key="1">
    <source>
        <dbReference type="SAM" id="MobiDB-lite"/>
    </source>
</evidence>
<feature type="transmembrane region" description="Helical" evidence="2">
    <location>
        <begin position="12"/>
        <end position="33"/>
    </location>
</feature>
<feature type="transmembrane region" description="Helical" evidence="2">
    <location>
        <begin position="336"/>
        <end position="355"/>
    </location>
</feature>
<dbReference type="SUPFAM" id="SSF82866">
    <property type="entry name" value="Multidrug efflux transporter AcrB transmembrane domain"/>
    <property type="match status" value="2"/>
</dbReference>
<dbReference type="InterPro" id="IPR027463">
    <property type="entry name" value="AcrB_DN_DC_subdom"/>
</dbReference>
<dbReference type="RefSeq" id="WP_114510026.1">
    <property type="nucleotide sequence ID" value="NZ_QPMK01000003.1"/>
</dbReference>
<dbReference type="Gene3D" id="3.30.70.1320">
    <property type="entry name" value="Multidrug efflux transporter AcrB pore domain like"/>
    <property type="match status" value="1"/>
</dbReference>
<dbReference type="Gene3D" id="1.20.1640.10">
    <property type="entry name" value="Multidrug efflux transporter AcrB transmembrane domain"/>
    <property type="match status" value="5"/>
</dbReference>
<organism evidence="3 4">
    <name type="scientific">Thalassococcus profundi</name>
    <dbReference type="NCBI Taxonomy" id="2282382"/>
    <lineage>
        <taxon>Bacteria</taxon>
        <taxon>Pseudomonadati</taxon>
        <taxon>Pseudomonadota</taxon>
        <taxon>Alphaproteobacteria</taxon>
        <taxon>Rhodobacterales</taxon>
        <taxon>Roseobacteraceae</taxon>
        <taxon>Thalassococcus</taxon>
    </lineage>
</organism>
<feature type="transmembrane region" description="Helical" evidence="2">
    <location>
        <begin position="1062"/>
        <end position="1084"/>
    </location>
</feature>
<dbReference type="GO" id="GO:0042910">
    <property type="term" value="F:xenobiotic transmembrane transporter activity"/>
    <property type="evidence" value="ECO:0007669"/>
    <property type="project" value="TreeGrafter"/>
</dbReference>
<keyword evidence="2" id="KW-1133">Transmembrane helix</keyword>
<feature type="transmembrane region" description="Helical" evidence="2">
    <location>
        <begin position="590"/>
        <end position="619"/>
    </location>
</feature>
<dbReference type="Gene3D" id="3.30.2090.10">
    <property type="entry name" value="Multidrug efflux transporter AcrB TolC docking domain, DN and DC subdomains"/>
    <property type="match status" value="2"/>
</dbReference>
<feature type="transmembrane region" description="Helical" evidence="2">
    <location>
        <begin position="1111"/>
        <end position="1131"/>
    </location>
</feature>
<proteinExistence type="predicted"/>
<dbReference type="Proteomes" id="UP000253977">
    <property type="component" value="Unassembled WGS sequence"/>
</dbReference>
<dbReference type="OrthoDB" id="9798415at2"/>
<keyword evidence="2" id="KW-0812">Transmembrane</keyword>
<dbReference type="PRINTS" id="PR00702">
    <property type="entry name" value="ACRIFLAVINRP"/>
</dbReference>
<dbReference type="Gene3D" id="3.30.70.1440">
    <property type="entry name" value="Multidrug efflux transporter AcrB pore domain"/>
    <property type="match status" value="2"/>
</dbReference>
<protein>
    <submittedName>
        <fullName evidence="3">AcrB/AcrD/AcrF family protein</fullName>
    </submittedName>
</protein>
<feature type="transmembrane region" description="Helical" evidence="2">
    <location>
        <begin position="1151"/>
        <end position="1180"/>
    </location>
</feature>
<keyword evidence="2" id="KW-0472">Membrane</keyword>
<evidence type="ECO:0000313" key="4">
    <source>
        <dbReference type="Proteomes" id="UP000253977"/>
    </source>
</evidence>
<feature type="transmembrane region" description="Helical" evidence="2">
    <location>
        <begin position="1009"/>
        <end position="1029"/>
    </location>
</feature>
<feature type="transmembrane region" description="Helical" evidence="2">
    <location>
        <begin position="510"/>
        <end position="532"/>
    </location>
</feature>
<feature type="transmembrane region" description="Helical" evidence="2">
    <location>
        <begin position="1036"/>
        <end position="1056"/>
    </location>
</feature>
<evidence type="ECO:0000313" key="3">
    <source>
        <dbReference type="EMBL" id="RDD67277.1"/>
    </source>
</evidence>
<feature type="transmembrane region" description="Helical" evidence="2">
    <location>
        <begin position="464"/>
        <end position="489"/>
    </location>
</feature>
<accession>A0A369TT16</accession>
<dbReference type="PANTHER" id="PTHR32063">
    <property type="match status" value="1"/>
</dbReference>
<gene>
    <name evidence="3" type="ORF">DU478_05980</name>
</gene>
<evidence type="ECO:0000256" key="2">
    <source>
        <dbReference type="SAM" id="Phobius"/>
    </source>
</evidence>
<dbReference type="SUPFAM" id="SSF82693">
    <property type="entry name" value="Multidrug efflux transporter AcrB pore domain, PN1, PN2, PC1 and PC2 subdomains"/>
    <property type="match status" value="2"/>
</dbReference>
<dbReference type="InterPro" id="IPR001036">
    <property type="entry name" value="Acrflvin-R"/>
</dbReference>
<dbReference type="SUPFAM" id="SSF82714">
    <property type="entry name" value="Multidrug efflux transporter AcrB TolC docking domain, DN and DC subdomains"/>
    <property type="match status" value="2"/>
</dbReference>
<dbReference type="PANTHER" id="PTHR32063:SF0">
    <property type="entry name" value="SWARMING MOTILITY PROTEIN SWRC"/>
    <property type="match status" value="1"/>
</dbReference>
<sequence length="1244" mass="134122">MTGIVDWAAGRARMVIAFIVLSLVVGAYCYVSLPKEGEPDIEIPALFVSVPFPGISAEDSETLLVQPMETELADLDGLKTLGATAAEGYAGVQMEFEFGWDKTKIMADVRDAMTKAQAKFPDGAEQYSINEINFSEFPIVIVNLTGPVPERTMVQVAKDLQDRLEALDAVLEAGIAGSRDEMLEVVIDPLRLEAYNVTASELINVVRNNNQLIAAGEVETRGGAFAVKIPSSFNDQRDVYDLPVKVNGDRVVTLGDLATINLTFEDRTGTARFNGENTVALQVVKRKGFNLIDTVALVKAEVAAARAEWPEELQAAVEAGTSNDQSRQVDSMVRQLEGSVLTAIALVMIVVLAALGTRPALLVGFAIPTSFLLCFAFLALMGVSVSNIVMFGLILAVGMLVDGAIVVVEYADKRISEGAGPMTAYVEAAKRMFWPVVSSTATTLCAFLPMLFWPGVPGEFMGMLPVTLIFVLSASLVVALVYLPVMGGVTGRFSRMLNNATDALKRATPWIVRAALVPVVLMGLFIGAMMVLNPAYLFPPVAPGFVGMLPGIVVFLVFAVACSIVLDAARIERRRRRIDGTKRRTLFGHVIKLIAGNPVMPLVTIGAVGFFVMSVFTYFGQNNNGVEFFVESEPEQAIVYVRARGNLSLEEKDSLVKRAEAIVLAHPGIRSAFAFAGDGGLGNNTGGAEAPADTIGQVQLETIPWEERADQPELDGDVVLAELSAELDKLPGVQTEILNLAQGPASGKPLHLRLAGQDWDTLLAATATARDRFDTTPGLTLVEDTRPLPGIDWQIDVDVEKAGRYGADVATVGAMVQLVTRGLLLDTMRVDSSDEEIDIRVRLPESDRVLSTLDTLRVRTADGLVPLSNFVTREPVAKLAEINRIDQKRVFDVKADVLPDLAKLVATGPEGPETRALVRVLEDGAEAPPGTSLLSDPAGARYALDTHAEGVSAQEVQDAFDAGDLRVVPVNGNERIAALTEWLDTDPFPAGIEWEWTGDQEEQEESQAFLGNAFAAALGLMFIILLAQFNSFYNAVLVLLAVILSTTGVLIGMLVMDQTFSIIMTGTGIVALAGIVVNNNIVLIDTYQDYARFMPRIEAIVRTAEDRIRPVLLTTITTMAGLAPMMFGLSLDFFAGGYSIDSPTALWWKQLATAVVFGLGIATVLTLVFTPSMLALRVWVTTYARWIARLLARLSLGRSSRAARDWAINREARRVAAPTILWDDTDPVAPQPASGRGHTLRAAE</sequence>
<dbReference type="AlphaFoldDB" id="A0A369TT16"/>